<evidence type="ECO:0000259" key="9">
    <source>
        <dbReference type="Pfam" id="PF23577"/>
    </source>
</evidence>
<feature type="transmembrane region" description="Helical" evidence="8">
    <location>
        <begin position="240"/>
        <end position="263"/>
    </location>
</feature>
<dbReference type="PaxDb" id="4097-A0A1S4BQU0"/>
<sequence>MYLFQRITIILFVIYYFFSVHYYYAVVADSRCTEGCALALASYSLHRGYYDEFVSDVSRRLFPNVSVPEILSYNPSFVIPLTQAEAEIIIKIKIPFRCDCLNNGDYLGHVFPYNLRSGDTYGSVAAEYSDLVTEEWLMRVNSYPYNNIPDNNVTLNVIVNCSCGNKDVSEDYGLFITYPMRPGESLESIALATDTSSELIQMYNPAVNFSAGTGLLYIPGRDKLGKYPPMPTSKGSSGKFIAGMAVASLAGVTLLIGIIYVGIYRKKAQKVVPHISASADQSHPSGQGLLGIAVDKSVEFSYKELAESTNGFSISNKIGEGGVGAIYYAELRGKVCNSNFFSSNNCKNMSACLLWKLNYFYLVHVCS</sequence>
<dbReference type="PANTHER" id="PTHR46204:SF9">
    <property type="entry name" value="CHITIN ELICITOR RECEPTOR KINASE 1-LIKE ISOFORM X1"/>
    <property type="match status" value="1"/>
</dbReference>
<evidence type="ECO:0000256" key="7">
    <source>
        <dbReference type="ARBA" id="ARBA00023157"/>
    </source>
</evidence>
<dbReference type="AlphaFoldDB" id="A0A1S4BQU0"/>
<dbReference type="GO" id="GO:0019199">
    <property type="term" value="F:transmembrane receptor protein kinase activity"/>
    <property type="evidence" value="ECO:0007669"/>
    <property type="project" value="InterPro"/>
</dbReference>
<evidence type="ECO:0000256" key="3">
    <source>
        <dbReference type="ARBA" id="ARBA00022692"/>
    </source>
</evidence>
<name>A0A1S4BQU0_TOBAC</name>
<keyword evidence="5 8" id="KW-1133">Transmembrane helix</keyword>
<keyword evidence="4" id="KW-0732">Signal</keyword>
<dbReference type="InterPro" id="IPR057097">
    <property type="entry name" value="LysM_RLK3/10"/>
</dbReference>
<accession>A0A1S4BQU0</accession>
<evidence type="ECO:0000256" key="4">
    <source>
        <dbReference type="ARBA" id="ARBA00022729"/>
    </source>
</evidence>
<dbReference type="OrthoDB" id="4062651at2759"/>
<evidence type="ECO:0000313" key="10">
    <source>
        <dbReference type="RefSeq" id="XP_016491250.1"/>
    </source>
</evidence>
<organism evidence="10">
    <name type="scientific">Nicotiana tabacum</name>
    <name type="common">Common tobacco</name>
    <dbReference type="NCBI Taxonomy" id="4097"/>
    <lineage>
        <taxon>Eukaryota</taxon>
        <taxon>Viridiplantae</taxon>
        <taxon>Streptophyta</taxon>
        <taxon>Embryophyta</taxon>
        <taxon>Tracheophyta</taxon>
        <taxon>Spermatophyta</taxon>
        <taxon>Magnoliopsida</taxon>
        <taxon>eudicotyledons</taxon>
        <taxon>Gunneridae</taxon>
        <taxon>Pentapetalae</taxon>
        <taxon>asterids</taxon>
        <taxon>lamiids</taxon>
        <taxon>Solanales</taxon>
        <taxon>Solanaceae</taxon>
        <taxon>Nicotianoideae</taxon>
        <taxon>Nicotianeae</taxon>
        <taxon>Nicotiana</taxon>
    </lineage>
</organism>
<evidence type="ECO:0000256" key="2">
    <source>
        <dbReference type="ARBA" id="ARBA00022475"/>
    </source>
</evidence>
<keyword evidence="3 8" id="KW-0812">Transmembrane</keyword>
<dbReference type="InterPro" id="IPR044812">
    <property type="entry name" value="CERK1/LYK3-like"/>
</dbReference>
<dbReference type="PANTHER" id="PTHR46204">
    <property type="entry name" value="CHITIN ELICITOR RECEPTOR KINASE 1-RELATED"/>
    <property type="match status" value="1"/>
</dbReference>
<gene>
    <name evidence="10" type="primary">LOC107810925</name>
</gene>
<dbReference type="GO" id="GO:0005886">
    <property type="term" value="C:plasma membrane"/>
    <property type="evidence" value="ECO:0007669"/>
    <property type="project" value="UniProtKB-SubCell"/>
</dbReference>
<reference evidence="10" key="1">
    <citation type="submission" date="2025-08" db="UniProtKB">
        <authorList>
            <consortium name="RefSeq"/>
        </authorList>
    </citation>
    <scope>IDENTIFICATION</scope>
</reference>
<dbReference type="GO" id="GO:0045087">
    <property type="term" value="P:innate immune response"/>
    <property type="evidence" value="ECO:0007669"/>
    <property type="project" value="InterPro"/>
</dbReference>
<protein>
    <submittedName>
        <fullName evidence="10">Chitin elicitor receptor kinase 1-like isoform X1</fullName>
    </submittedName>
</protein>
<dbReference type="STRING" id="4097.A0A1S4BQU0"/>
<evidence type="ECO:0000256" key="6">
    <source>
        <dbReference type="ARBA" id="ARBA00023136"/>
    </source>
</evidence>
<evidence type="ECO:0000256" key="1">
    <source>
        <dbReference type="ARBA" id="ARBA00004162"/>
    </source>
</evidence>
<evidence type="ECO:0000256" key="5">
    <source>
        <dbReference type="ARBA" id="ARBA00022989"/>
    </source>
</evidence>
<dbReference type="Gene3D" id="3.30.200.20">
    <property type="entry name" value="Phosphorylase Kinase, domain 1"/>
    <property type="match status" value="1"/>
</dbReference>
<feature type="transmembrane region" description="Helical" evidence="8">
    <location>
        <begin position="7"/>
        <end position="24"/>
    </location>
</feature>
<dbReference type="KEGG" id="nta:107810925"/>
<keyword evidence="6 8" id="KW-0472">Membrane</keyword>
<keyword evidence="2" id="KW-1003">Cell membrane</keyword>
<comment type="subcellular location">
    <subcellularLocation>
        <location evidence="1">Cell membrane</location>
        <topology evidence="1">Single-pass membrane protein</topology>
    </subcellularLocation>
</comment>
<proteinExistence type="predicted"/>
<evidence type="ECO:0000256" key="8">
    <source>
        <dbReference type="SAM" id="Phobius"/>
    </source>
</evidence>
<dbReference type="SMR" id="A0A1S4BQU0"/>
<feature type="domain" description="LYK3/RLK10-like LysM" evidence="9">
    <location>
        <begin position="176"/>
        <end position="219"/>
    </location>
</feature>
<dbReference type="Pfam" id="PF23577">
    <property type="entry name" value="LysM_RLK"/>
    <property type="match status" value="1"/>
</dbReference>
<keyword evidence="7" id="KW-1015">Disulfide bond</keyword>
<dbReference type="RefSeq" id="XP_016491250.1">
    <property type="nucleotide sequence ID" value="XM_016635764.1"/>
</dbReference>